<evidence type="ECO:0000256" key="2">
    <source>
        <dbReference type="ARBA" id="ARBA00022801"/>
    </source>
</evidence>
<dbReference type="PANTHER" id="PTHR12121">
    <property type="entry name" value="CARBON CATABOLITE REPRESSOR PROTEIN 4"/>
    <property type="match status" value="1"/>
</dbReference>
<dbReference type="GO" id="GO:0000175">
    <property type="term" value="F:3'-5'-RNA exonuclease activity"/>
    <property type="evidence" value="ECO:0007669"/>
    <property type="project" value="TreeGrafter"/>
</dbReference>
<keyword evidence="6" id="KW-1185">Reference proteome</keyword>
<dbReference type="OrthoDB" id="428734at2759"/>
<dbReference type="GO" id="GO:0006139">
    <property type="term" value="P:nucleobase-containing compound metabolic process"/>
    <property type="evidence" value="ECO:0007669"/>
    <property type="project" value="UniProtKB-ARBA"/>
</dbReference>
<keyword evidence="5" id="KW-0540">Nuclease</keyword>
<dbReference type="AlphaFoldDB" id="A0A9W8L1U6"/>
<protein>
    <submittedName>
        <fullName evidence="5">RNA exonuclease ngl2</fullName>
    </submittedName>
</protein>
<keyword evidence="5" id="KW-0269">Exonuclease</keyword>
<keyword evidence="2" id="KW-0378">Hydrolase</keyword>
<proteinExistence type="inferred from homology"/>
<feature type="region of interest" description="Disordered" evidence="3">
    <location>
        <begin position="273"/>
        <end position="305"/>
    </location>
</feature>
<comment type="caution">
    <text evidence="5">The sequence shown here is derived from an EMBL/GenBank/DDBJ whole genome shotgun (WGS) entry which is preliminary data.</text>
</comment>
<dbReference type="Gene3D" id="3.60.10.10">
    <property type="entry name" value="Endonuclease/exonuclease/phosphatase"/>
    <property type="match status" value="1"/>
</dbReference>
<name>A0A9W8L1U6_9FUNG</name>
<evidence type="ECO:0000256" key="1">
    <source>
        <dbReference type="ARBA" id="ARBA00010774"/>
    </source>
</evidence>
<evidence type="ECO:0000259" key="4">
    <source>
        <dbReference type="Pfam" id="PF03372"/>
    </source>
</evidence>
<evidence type="ECO:0000313" key="5">
    <source>
        <dbReference type="EMBL" id="KAJ2682352.1"/>
    </source>
</evidence>
<dbReference type="InterPro" id="IPR005135">
    <property type="entry name" value="Endo/exonuclease/phosphatase"/>
</dbReference>
<dbReference type="PANTHER" id="PTHR12121:SF45">
    <property type="entry name" value="NOCTURNIN"/>
    <property type="match status" value="1"/>
</dbReference>
<comment type="similarity">
    <text evidence="1">Belongs to the CCR4/nocturin family.</text>
</comment>
<dbReference type="EMBL" id="JANBTX010000431">
    <property type="protein sequence ID" value="KAJ2682352.1"/>
    <property type="molecule type" value="Genomic_DNA"/>
</dbReference>
<evidence type="ECO:0000313" key="6">
    <source>
        <dbReference type="Proteomes" id="UP001151516"/>
    </source>
</evidence>
<dbReference type="InterPro" id="IPR036691">
    <property type="entry name" value="Endo/exonu/phosph_ase_sf"/>
</dbReference>
<gene>
    <name evidence="5" type="primary">NGL2</name>
    <name evidence="5" type="ORF">IWW39_006038</name>
</gene>
<sequence>MIAIPEACRDRKWLSVAGATSRPASERSFTIMSYNILCQKLIRRSLFPYASSNSLKWKLRRDLLLGEMSHWKADIMCLQEVEIEYWHKIFAQHFKKLGYDSRLFYSKSKSHGVAVLWKRSKFHIVDEISVHMDVSMNVCDETLQTDNVGLVTALRFGSADSMDCADPYADSVDPEYRIDSGVPASGVQAGTEGIIVSNTHLFWRPDACYERLQQQIAMLAAQREMQERYPGFSLISCGDFNTTPDDAGYALLTKARPVTLNEWQLDNLLPTTMIEEEEPSSDTPISYAEMTTAGTSSESDDTTSKRLRLEEERQAEIDFARDQERVQRLVKLIQADNDPLRSCYGTYADLDESYHTEQWAGEPIYTNYAKWNGTLDYIFYRPGQGLDVRDVMSLPAEERMKPGLPNEVFASDHVALLARFGCA</sequence>
<dbReference type="Proteomes" id="UP001151516">
    <property type="component" value="Unassembled WGS sequence"/>
</dbReference>
<evidence type="ECO:0000256" key="3">
    <source>
        <dbReference type="SAM" id="MobiDB-lite"/>
    </source>
</evidence>
<dbReference type="Pfam" id="PF03372">
    <property type="entry name" value="Exo_endo_phos"/>
    <property type="match status" value="1"/>
</dbReference>
<dbReference type="InterPro" id="IPR050410">
    <property type="entry name" value="CCR4/nocturin_mRNA_transcr"/>
</dbReference>
<dbReference type="SUPFAM" id="SSF56219">
    <property type="entry name" value="DNase I-like"/>
    <property type="match status" value="1"/>
</dbReference>
<accession>A0A9W8L1U6</accession>
<organism evidence="5 6">
    <name type="scientific">Coemansia spiralis</name>
    <dbReference type="NCBI Taxonomy" id="417178"/>
    <lineage>
        <taxon>Eukaryota</taxon>
        <taxon>Fungi</taxon>
        <taxon>Fungi incertae sedis</taxon>
        <taxon>Zoopagomycota</taxon>
        <taxon>Kickxellomycotina</taxon>
        <taxon>Kickxellomycetes</taxon>
        <taxon>Kickxellales</taxon>
        <taxon>Kickxellaceae</taxon>
        <taxon>Coemansia</taxon>
    </lineage>
</organism>
<reference evidence="5" key="1">
    <citation type="submission" date="2022-07" db="EMBL/GenBank/DDBJ databases">
        <title>Phylogenomic reconstructions and comparative analyses of Kickxellomycotina fungi.</title>
        <authorList>
            <person name="Reynolds N.K."/>
            <person name="Stajich J.E."/>
            <person name="Barry K."/>
            <person name="Grigoriev I.V."/>
            <person name="Crous P."/>
            <person name="Smith M.E."/>
        </authorList>
    </citation>
    <scope>NUCLEOTIDE SEQUENCE</scope>
    <source>
        <strain evidence="5">CBS 109367</strain>
    </source>
</reference>
<feature type="domain" description="Endonuclease/exonuclease/phosphatase" evidence="4">
    <location>
        <begin position="32"/>
        <end position="413"/>
    </location>
</feature>